<dbReference type="KEGG" id="alti:ALE3EI_2585"/>
<protein>
    <submittedName>
        <fullName evidence="1">Uncharacterized protein</fullName>
    </submittedName>
</protein>
<accession>A0A7G8PXQ0</accession>
<sequence>MTKFSKGFIRLPRTIMDWEWYDDVNTSKIMVHLLLKANFEKKSWRGVDIHPGQLITSYEKLSLQTGLSISKVRTAIDKLKSSNDVIIESTNKFTKIKVNQFFFDNKQNSKEITHQSQANSKQIATTNNEKEIEIIKKEFKEKVYALSNYKKHILDSFYAYWTEKNSQKGTLRFQNEKFWEIEKRIKKWASNEKSQTKDRMLDLNR</sequence>
<dbReference type="Proteomes" id="UP000515514">
    <property type="component" value="Chromosome"/>
</dbReference>
<dbReference type="RefSeq" id="WP_186989338.1">
    <property type="nucleotide sequence ID" value="NZ_CP052909.1"/>
</dbReference>
<gene>
    <name evidence="1" type="ORF">ALE3EI_2585</name>
</gene>
<dbReference type="AlphaFoldDB" id="A0A7G8PXQ0"/>
<reference evidence="1 2" key="1">
    <citation type="submission" date="2020-04" db="EMBL/GenBank/DDBJ databases">
        <title>Genome sequence of Altibacter aquimarinus strain ALE3EI.</title>
        <authorList>
            <person name="Oh H.-M."/>
            <person name="Jang D."/>
        </authorList>
    </citation>
    <scope>NUCLEOTIDE SEQUENCE [LARGE SCALE GENOMIC DNA]</scope>
    <source>
        <strain evidence="1 2">ALE3EI</strain>
    </source>
</reference>
<dbReference type="EMBL" id="CP052909">
    <property type="protein sequence ID" value="QNJ99116.1"/>
    <property type="molecule type" value="Genomic_DNA"/>
</dbReference>
<organism evidence="1 2">
    <name type="scientific">Constantimarinum furrinae</name>
    <dbReference type="NCBI Taxonomy" id="2562285"/>
    <lineage>
        <taxon>Bacteria</taxon>
        <taxon>Pseudomonadati</taxon>
        <taxon>Bacteroidota</taxon>
        <taxon>Flavobacteriia</taxon>
        <taxon>Flavobacteriales</taxon>
        <taxon>Flavobacteriaceae</taxon>
        <taxon>Altibacter/Constantimarinum group</taxon>
        <taxon>Constantimarinum</taxon>
    </lineage>
</organism>
<proteinExistence type="predicted"/>
<name>A0A7G8PXQ0_9FLAO</name>
<keyword evidence="2" id="KW-1185">Reference proteome</keyword>
<evidence type="ECO:0000313" key="2">
    <source>
        <dbReference type="Proteomes" id="UP000515514"/>
    </source>
</evidence>
<evidence type="ECO:0000313" key="1">
    <source>
        <dbReference type="EMBL" id="QNJ99116.1"/>
    </source>
</evidence>